<dbReference type="InterPro" id="IPR050204">
    <property type="entry name" value="AraC_XylS_family_regulators"/>
</dbReference>
<dbReference type="PROSITE" id="PS01124">
    <property type="entry name" value="HTH_ARAC_FAMILY_2"/>
    <property type="match status" value="1"/>
</dbReference>
<dbReference type="AlphaFoldDB" id="A0A3D9LDE1"/>
<keyword evidence="3" id="KW-0804">Transcription</keyword>
<accession>A0A3D9LDE1</accession>
<dbReference type="InterPro" id="IPR009057">
    <property type="entry name" value="Homeodomain-like_sf"/>
</dbReference>
<dbReference type="InterPro" id="IPR018060">
    <property type="entry name" value="HTH_AraC"/>
</dbReference>
<dbReference type="Proteomes" id="UP000256727">
    <property type="component" value="Unassembled WGS sequence"/>
</dbReference>
<name>A0A3D9LDE1_9MICC</name>
<protein>
    <submittedName>
        <fullName evidence="5">AraC-like DNA-binding protein</fullName>
    </submittedName>
</protein>
<evidence type="ECO:0000259" key="4">
    <source>
        <dbReference type="PROSITE" id="PS01124"/>
    </source>
</evidence>
<evidence type="ECO:0000256" key="1">
    <source>
        <dbReference type="ARBA" id="ARBA00023015"/>
    </source>
</evidence>
<dbReference type="Gene3D" id="1.10.10.60">
    <property type="entry name" value="Homeodomain-like"/>
    <property type="match status" value="2"/>
</dbReference>
<dbReference type="GO" id="GO:0003700">
    <property type="term" value="F:DNA-binding transcription factor activity"/>
    <property type="evidence" value="ECO:0007669"/>
    <property type="project" value="InterPro"/>
</dbReference>
<evidence type="ECO:0000313" key="6">
    <source>
        <dbReference type="Proteomes" id="UP000256727"/>
    </source>
</evidence>
<dbReference type="InterPro" id="IPR020449">
    <property type="entry name" value="Tscrpt_reg_AraC-type_HTH"/>
</dbReference>
<dbReference type="SUPFAM" id="SSF46689">
    <property type="entry name" value="Homeodomain-like"/>
    <property type="match status" value="2"/>
</dbReference>
<organism evidence="5 6">
    <name type="scientific">Citricoccus muralis</name>
    <dbReference type="NCBI Taxonomy" id="169134"/>
    <lineage>
        <taxon>Bacteria</taxon>
        <taxon>Bacillati</taxon>
        <taxon>Actinomycetota</taxon>
        <taxon>Actinomycetes</taxon>
        <taxon>Micrococcales</taxon>
        <taxon>Micrococcaceae</taxon>
        <taxon>Citricoccus</taxon>
    </lineage>
</organism>
<gene>
    <name evidence="5" type="ORF">C8E99_2276</name>
</gene>
<evidence type="ECO:0000256" key="2">
    <source>
        <dbReference type="ARBA" id="ARBA00023125"/>
    </source>
</evidence>
<evidence type="ECO:0000313" key="5">
    <source>
        <dbReference type="EMBL" id="REE04441.1"/>
    </source>
</evidence>
<keyword evidence="1" id="KW-0805">Transcription regulation</keyword>
<dbReference type="SMART" id="SM00342">
    <property type="entry name" value="HTH_ARAC"/>
    <property type="match status" value="1"/>
</dbReference>
<reference evidence="5 6" key="1">
    <citation type="submission" date="2018-07" db="EMBL/GenBank/DDBJ databases">
        <title>Sequencing the genomes of 1000 actinobacteria strains.</title>
        <authorList>
            <person name="Klenk H.-P."/>
        </authorList>
    </citation>
    <scope>NUCLEOTIDE SEQUENCE [LARGE SCALE GENOMIC DNA]</scope>
    <source>
        <strain evidence="5 6">DSM 14442</strain>
    </source>
</reference>
<keyword evidence="6" id="KW-1185">Reference proteome</keyword>
<keyword evidence="2 5" id="KW-0238">DNA-binding</keyword>
<dbReference type="Pfam" id="PF12833">
    <property type="entry name" value="HTH_18"/>
    <property type="match status" value="1"/>
</dbReference>
<sequence>MMTATEARHHTRFVKDQRGEHEAAAQRAARFIADHATESITVADMADAAGYSQFHFTRMFAQRLRVTPNRFLAGVRFHRAKELLLTEDHSVVDICHEVGFSSPGTFTRRFRDAVGVAPSELRRLADTLTTTTLAPFAVLPPGVTEADLTAGVPNPATGQLGTVHGTVRLPPHLRGGPGLEALVWIGFYPAPSPAGLPVTGVLRLGEGSFRLPLVASAPWLLATAVPATAEPMEHLANPRPAVGVHPQPLTASATVALSLDFAAPWQFPMLSALPSMMPRYRPPV</sequence>
<proteinExistence type="predicted"/>
<dbReference type="GO" id="GO:0043565">
    <property type="term" value="F:sequence-specific DNA binding"/>
    <property type="evidence" value="ECO:0007669"/>
    <property type="project" value="InterPro"/>
</dbReference>
<dbReference type="OrthoDB" id="2060755at2"/>
<dbReference type="EMBL" id="QREH01000001">
    <property type="protein sequence ID" value="REE04441.1"/>
    <property type="molecule type" value="Genomic_DNA"/>
</dbReference>
<feature type="domain" description="HTH araC/xylS-type" evidence="4">
    <location>
        <begin position="26"/>
        <end position="124"/>
    </location>
</feature>
<dbReference type="PRINTS" id="PR00032">
    <property type="entry name" value="HTHARAC"/>
</dbReference>
<evidence type="ECO:0000256" key="3">
    <source>
        <dbReference type="ARBA" id="ARBA00023163"/>
    </source>
</evidence>
<comment type="caution">
    <text evidence="5">The sequence shown here is derived from an EMBL/GenBank/DDBJ whole genome shotgun (WGS) entry which is preliminary data.</text>
</comment>
<dbReference type="PANTHER" id="PTHR46796">
    <property type="entry name" value="HTH-TYPE TRANSCRIPTIONAL ACTIVATOR RHAS-RELATED"/>
    <property type="match status" value="1"/>
</dbReference>